<accession>A0A2P2Q689</accession>
<feature type="region of interest" description="Disordered" evidence="1">
    <location>
        <begin position="101"/>
        <end position="123"/>
    </location>
</feature>
<protein>
    <submittedName>
        <fullName evidence="2">Uncharacterized protein</fullName>
    </submittedName>
</protein>
<name>A0A2P2Q689_RHIMU</name>
<sequence>MGKEGRQRGMVRSAGSPKFAGNSRQPARWSQCHMQPSVKPKNRTTSNFTYNKGISVTKPRWSHGDVVSCNYYRTLNSRVADVRRVSGYSATEILDLLTHDFPDDDDDENGREIDGSVDVNDEADARQEVQDDAIAYEDKNQGDYDDCNENCHDDHMSFCELGFILDEIEGEEGWCLVAQS</sequence>
<evidence type="ECO:0000256" key="1">
    <source>
        <dbReference type="SAM" id="MobiDB-lite"/>
    </source>
</evidence>
<feature type="region of interest" description="Disordered" evidence="1">
    <location>
        <begin position="1"/>
        <end position="50"/>
    </location>
</feature>
<reference evidence="2" key="1">
    <citation type="submission" date="2018-02" db="EMBL/GenBank/DDBJ databases">
        <title>Rhizophora mucronata_Transcriptome.</title>
        <authorList>
            <person name="Meera S.P."/>
            <person name="Sreeshan A."/>
            <person name="Augustine A."/>
        </authorList>
    </citation>
    <scope>NUCLEOTIDE SEQUENCE</scope>
    <source>
        <tissue evidence="2">Leaf</tissue>
    </source>
</reference>
<evidence type="ECO:0000313" key="2">
    <source>
        <dbReference type="EMBL" id="MBX62399.1"/>
    </source>
</evidence>
<organism evidence="2">
    <name type="scientific">Rhizophora mucronata</name>
    <name type="common">Asiatic mangrove</name>
    <dbReference type="NCBI Taxonomy" id="61149"/>
    <lineage>
        <taxon>Eukaryota</taxon>
        <taxon>Viridiplantae</taxon>
        <taxon>Streptophyta</taxon>
        <taxon>Embryophyta</taxon>
        <taxon>Tracheophyta</taxon>
        <taxon>Spermatophyta</taxon>
        <taxon>Magnoliopsida</taxon>
        <taxon>eudicotyledons</taxon>
        <taxon>Gunneridae</taxon>
        <taxon>Pentapetalae</taxon>
        <taxon>rosids</taxon>
        <taxon>fabids</taxon>
        <taxon>Malpighiales</taxon>
        <taxon>Rhizophoraceae</taxon>
        <taxon>Rhizophora</taxon>
    </lineage>
</organism>
<proteinExistence type="predicted"/>
<dbReference type="AlphaFoldDB" id="A0A2P2Q689"/>
<dbReference type="EMBL" id="GGEC01081915">
    <property type="protein sequence ID" value="MBX62399.1"/>
    <property type="molecule type" value="Transcribed_RNA"/>
</dbReference>